<evidence type="ECO:0000313" key="1">
    <source>
        <dbReference type="EMBL" id="MEL3971557.1"/>
    </source>
</evidence>
<reference evidence="1 2" key="1">
    <citation type="submission" date="2024-04" db="EMBL/GenBank/DDBJ databases">
        <title>Bacillus oryzaecorticis sp. nov., a moderately halophilic bacterium isolated from rice husks.</title>
        <authorList>
            <person name="Zhu H.-S."/>
        </authorList>
    </citation>
    <scope>NUCLEOTIDE SEQUENCE [LARGE SCALE GENOMIC DNA]</scope>
    <source>
        <strain evidence="1 2">ZC255</strain>
    </source>
</reference>
<keyword evidence="2" id="KW-1185">Reference proteome</keyword>
<gene>
    <name evidence="1" type="ORF">AAEO50_04620</name>
</gene>
<dbReference type="Proteomes" id="UP001389717">
    <property type="component" value="Unassembled WGS sequence"/>
</dbReference>
<sequence>MKKFVLLFLVSSIVFFLPIQDTDRYVLMTDDEQSISDNSYISGVDVILTSVSALPQLPDILPPQKPASFKQANLISPSYVNFFGMDISPDSGGFIHMVMHCSNYLSI</sequence>
<protein>
    <submittedName>
        <fullName evidence="1">Uncharacterized protein</fullName>
    </submittedName>
</protein>
<organism evidence="1 2">
    <name type="scientific">Rossellomorea oryzaecorticis</name>
    <dbReference type="NCBI Taxonomy" id="1396505"/>
    <lineage>
        <taxon>Bacteria</taxon>
        <taxon>Bacillati</taxon>
        <taxon>Bacillota</taxon>
        <taxon>Bacilli</taxon>
        <taxon>Bacillales</taxon>
        <taxon>Bacillaceae</taxon>
        <taxon>Rossellomorea</taxon>
    </lineage>
</organism>
<comment type="caution">
    <text evidence="1">The sequence shown here is derived from an EMBL/GenBank/DDBJ whole genome shotgun (WGS) entry which is preliminary data.</text>
</comment>
<dbReference type="EMBL" id="JBBYAF010000006">
    <property type="protein sequence ID" value="MEL3971557.1"/>
    <property type="molecule type" value="Genomic_DNA"/>
</dbReference>
<dbReference type="RefSeq" id="WP_341980954.1">
    <property type="nucleotide sequence ID" value="NZ_JBBYAF010000006.1"/>
</dbReference>
<proteinExistence type="predicted"/>
<name>A0ABU9K7V5_9BACI</name>
<evidence type="ECO:0000313" key="2">
    <source>
        <dbReference type="Proteomes" id="UP001389717"/>
    </source>
</evidence>
<accession>A0ABU9K7V5</accession>